<organism evidence="8 9">
    <name type="scientific">Gimesia panareensis</name>
    <dbReference type="NCBI Taxonomy" id="2527978"/>
    <lineage>
        <taxon>Bacteria</taxon>
        <taxon>Pseudomonadati</taxon>
        <taxon>Planctomycetota</taxon>
        <taxon>Planctomycetia</taxon>
        <taxon>Planctomycetales</taxon>
        <taxon>Planctomycetaceae</taxon>
        <taxon>Gimesia</taxon>
    </lineage>
</organism>
<gene>
    <name evidence="8" type="primary">resA_13</name>
    <name evidence="8" type="ORF">Pan153_54680</name>
</gene>
<dbReference type="Gene3D" id="3.40.30.10">
    <property type="entry name" value="Glutaredoxin"/>
    <property type="match status" value="1"/>
</dbReference>
<evidence type="ECO:0000256" key="2">
    <source>
        <dbReference type="ARBA" id="ARBA00023004"/>
    </source>
</evidence>
<keyword evidence="1 4" id="KW-0479">Metal-binding</keyword>
<dbReference type="Gene3D" id="2.60.120.230">
    <property type="match status" value="1"/>
</dbReference>
<dbReference type="GO" id="GO:0020037">
    <property type="term" value="F:heme binding"/>
    <property type="evidence" value="ECO:0007669"/>
    <property type="project" value="InterPro"/>
</dbReference>
<reference evidence="8 9" key="1">
    <citation type="submission" date="2019-02" db="EMBL/GenBank/DDBJ databases">
        <title>Deep-cultivation of Planctomycetes and their phenomic and genomic characterization uncovers novel biology.</title>
        <authorList>
            <person name="Wiegand S."/>
            <person name="Jogler M."/>
            <person name="Boedeker C."/>
            <person name="Pinto D."/>
            <person name="Vollmers J."/>
            <person name="Rivas-Marin E."/>
            <person name="Kohn T."/>
            <person name="Peeters S.H."/>
            <person name="Heuer A."/>
            <person name="Rast P."/>
            <person name="Oberbeckmann S."/>
            <person name="Bunk B."/>
            <person name="Jeske O."/>
            <person name="Meyerdierks A."/>
            <person name="Storesund J.E."/>
            <person name="Kallscheuer N."/>
            <person name="Luecker S."/>
            <person name="Lage O.M."/>
            <person name="Pohl T."/>
            <person name="Merkel B.J."/>
            <person name="Hornburger P."/>
            <person name="Mueller R.-W."/>
            <person name="Bruemmer F."/>
            <person name="Labrenz M."/>
            <person name="Spormann A.M."/>
            <person name="Op den Camp H."/>
            <person name="Overmann J."/>
            <person name="Amann R."/>
            <person name="Jetten M.S.M."/>
            <person name="Mascher T."/>
            <person name="Medema M.H."/>
            <person name="Devos D.P."/>
            <person name="Kaster A.-K."/>
            <person name="Ovreas L."/>
            <person name="Rohde M."/>
            <person name="Galperin M.Y."/>
            <person name="Jogler C."/>
        </authorList>
    </citation>
    <scope>NUCLEOTIDE SEQUENCE [LARGE SCALE GENOMIC DNA]</scope>
    <source>
        <strain evidence="8 9">Pan153</strain>
    </source>
</reference>
<accession>A0A518FWR1</accession>
<dbReference type="EMBL" id="CP036317">
    <property type="protein sequence ID" value="QDV20789.1"/>
    <property type="molecule type" value="Genomic_DNA"/>
</dbReference>
<dbReference type="InterPro" id="IPR008977">
    <property type="entry name" value="PHM/PNGase_F_dom_sf"/>
</dbReference>
<dbReference type="CDD" id="cd02969">
    <property type="entry name" value="PRX_like1"/>
    <property type="match status" value="1"/>
</dbReference>
<evidence type="ECO:0000256" key="3">
    <source>
        <dbReference type="ARBA" id="ARBA00023157"/>
    </source>
</evidence>
<dbReference type="GO" id="GO:0016715">
    <property type="term" value="F:oxidoreductase activity, acting on paired donors, with incorporation or reduction of molecular oxygen, reduced ascorbate as one donor, and incorporation of one atom of oxygen"/>
    <property type="evidence" value="ECO:0007669"/>
    <property type="project" value="InterPro"/>
</dbReference>
<dbReference type="GO" id="GO:0009055">
    <property type="term" value="F:electron transfer activity"/>
    <property type="evidence" value="ECO:0007669"/>
    <property type="project" value="InterPro"/>
</dbReference>
<evidence type="ECO:0000313" key="8">
    <source>
        <dbReference type="EMBL" id="QDV20789.1"/>
    </source>
</evidence>
<feature type="domain" description="Cytochrome c" evidence="6">
    <location>
        <begin position="214"/>
        <end position="297"/>
    </location>
</feature>
<evidence type="ECO:0000256" key="4">
    <source>
        <dbReference type="PROSITE-ProRule" id="PRU00433"/>
    </source>
</evidence>
<keyword evidence="3" id="KW-1015">Disulfide bond</keyword>
<keyword evidence="5" id="KW-0732">Signal</keyword>
<dbReference type="InterPro" id="IPR014784">
    <property type="entry name" value="Cu2_ascorb_mOase-like_C"/>
</dbReference>
<dbReference type="SUPFAM" id="SSF52833">
    <property type="entry name" value="Thioredoxin-like"/>
    <property type="match status" value="1"/>
</dbReference>
<dbReference type="Gene3D" id="2.60.120.310">
    <property type="entry name" value="Copper type II, ascorbate-dependent monooxygenase, N-terminal domain"/>
    <property type="match status" value="1"/>
</dbReference>
<dbReference type="Proteomes" id="UP000320839">
    <property type="component" value="Chromosome"/>
</dbReference>
<dbReference type="InterPro" id="IPR009056">
    <property type="entry name" value="Cyt_c-like_dom"/>
</dbReference>
<keyword evidence="2 4" id="KW-0408">Iron</keyword>
<evidence type="ECO:0000259" key="6">
    <source>
        <dbReference type="PROSITE" id="PS51007"/>
    </source>
</evidence>
<dbReference type="SUPFAM" id="SSF49742">
    <property type="entry name" value="PHM/PNGase F"/>
    <property type="match status" value="2"/>
</dbReference>
<sequence precursor="true">MRSFYRLIPCLLLVGLLISTLTTAGFSAEEKDSLIGKKVDNFKLQDFRGKTVQLDDAREQKLTVIAFLGTECPLAKLYGDRLQTLADEYQAQGVAFFAIMSNQQDSLTEIAAYARKHDISFPVLKDAGNHVADQIGAVRTPEIFLLDQDRKVCYHGRVDDQYGVGYIRDEPKRQDLKIAISELLAGKPVSVASTKPLGCFIGRIREPDPNSSVTYSNQIARLFQKHCVECHRKGEIAPFELTEYEEVAGWAETIAEVVRDQRMPPWHADAAHGKFANDRSLTKAEKELIYQWVENGAPQGDPKQLPEPQTYVTGWKLPQKPDAVFYMDDKPFTVPAQAGKRGVKYQYFTVDPGFKEDKWLIGAEALPGNRAVVHHILVFARPPQGKRVRVFGEGDQFLVGYVPGSREVMLPQGMAKKIPAGSKLVFQMHYTPIGTEQQDRSKVGLVFTDESKVTHQVMTAHVLNQEFTRRKFPIDANDDNFKIEATSPPNDRNALLLSFMPHMHLRGKSFRYELRKKPDEPGEILLDVPAFDFNWQTAYKIEKPIPLEPGDYIHCVAHYNNSDSNLSNPDPDKPVYWGDQTWNEMMIGYFNVAIPRKEAKPENRSKAVAFRLVRRRDKNENGQLEQSEVPLVELPIFFRADQNKDAVVTVDELADMLEKTRGKKDE</sequence>
<dbReference type="PROSITE" id="PS51007">
    <property type="entry name" value="CYTC"/>
    <property type="match status" value="1"/>
</dbReference>
<dbReference type="InterPro" id="IPR036249">
    <property type="entry name" value="Thioredoxin-like_sf"/>
</dbReference>
<evidence type="ECO:0000259" key="7">
    <source>
        <dbReference type="PROSITE" id="PS51352"/>
    </source>
</evidence>
<evidence type="ECO:0000313" key="9">
    <source>
        <dbReference type="Proteomes" id="UP000320839"/>
    </source>
</evidence>
<dbReference type="InterPro" id="IPR036939">
    <property type="entry name" value="Cu2_ascorb_mOase_N_sf"/>
</dbReference>
<dbReference type="GO" id="GO:0016209">
    <property type="term" value="F:antioxidant activity"/>
    <property type="evidence" value="ECO:0007669"/>
    <property type="project" value="InterPro"/>
</dbReference>
<dbReference type="InterPro" id="IPR013766">
    <property type="entry name" value="Thioredoxin_domain"/>
</dbReference>
<dbReference type="GO" id="GO:0005507">
    <property type="term" value="F:copper ion binding"/>
    <property type="evidence" value="ECO:0007669"/>
    <property type="project" value="InterPro"/>
</dbReference>
<dbReference type="PANTHER" id="PTHR43640">
    <property type="entry name" value="OS07G0260300 PROTEIN"/>
    <property type="match status" value="1"/>
</dbReference>
<feature type="chain" id="PRO_5022042832" evidence="5">
    <location>
        <begin position="25"/>
        <end position="666"/>
    </location>
</feature>
<proteinExistence type="predicted"/>
<dbReference type="PROSITE" id="PS51352">
    <property type="entry name" value="THIOREDOXIN_2"/>
    <property type="match status" value="1"/>
</dbReference>
<evidence type="ECO:0000256" key="5">
    <source>
        <dbReference type="SAM" id="SignalP"/>
    </source>
</evidence>
<dbReference type="InterPro" id="IPR000866">
    <property type="entry name" value="AhpC/TSA"/>
</dbReference>
<name>A0A518FWR1_9PLAN</name>
<feature type="signal peptide" evidence="5">
    <location>
        <begin position="1"/>
        <end position="24"/>
    </location>
</feature>
<dbReference type="Pfam" id="PF00578">
    <property type="entry name" value="AhpC-TSA"/>
    <property type="match status" value="1"/>
</dbReference>
<dbReference type="OrthoDB" id="9788721at2"/>
<dbReference type="InterPro" id="IPR047262">
    <property type="entry name" value="PRX-like1"/>
</dbReference>
<protein>
    <submittedName>
        <fullName evidence="8">Thiol-disulfide oxidoreductase ResA</fullName>
    </submittedName>
</protein>
<dbReference type="AlphaFoldDB" id="A0A518FWR1"/>
<dbReference type="PANTHER" id="PTHR43640:SF1">
    <property type="entry name" value="THIOREDOXIN-DEPENDENT PEROXIREDOXIN"/>
    <property type="match status" value="1"/>
</dbReference>
<evidence type="ECO:0000256" key="1">
    <source>
        <dbReference type="ARBA" id="ARBA00022723"/>
    </source>
</evidence>
<feature type="domain" description="Thioredoxin" evidence="7">
    <location>
        <begin position="33"/>
        <end position="185"/>
    </location>
</feature>
<keyword evidence="4" id="KW-0349">Heme</keyword>